<gene>
    <name evidence="1" type="ORF">NA56DRAFT_707042</name>
</gene>
<accession>A0A2J6PVG0</accession>
<dbReference type="EMBL" id="KZ613496">
    <property type="protein sequence ID" value="PMD18001.1"/>
    <property type="molecule type" value="Genomic_DNA"/>
</dbReference>
<reference evidence="1 2" key="1">
    <citation type="submission" date="2016-05" db="EMBL/GenBank/DDBJ databases">
        <title>A degradative enzymes factory behind the ericoid mycorrhizal symbiosis.</title>
        <authorList>
            <consortium name="DOE Joint Genome Institute"/>
            <person name="Martino E."/>
            <person name="Morin E."/>
            <person name="Grelet G."/>
            <person name="Kuo A."/>
            <person name="Kohler A."/>
            <person name="Daghino S."/>
            <person name="Barry K."/>
            <person name="Choi C."/>
            <person name="Cichocki N."/>
            <person name="Clum A."/>
            <person name="Copeland A."/>
            <person name="Hainaut M."/>
            <person name="Haridas S."/>
            <person name="Labutti K."/>
            <person name="Lindquist E."/>
            <person name="Lipzen A."/>
            <person name="Khouja H.-R."/>
            <person name="Murat C."/>
            <person name="Ohm R."/>
            <person name="Olson A."/>
            <person name="Spatafora J."/>
            <person name="Veneault-Fourrey C."/>
            <person name="Henrissat B."/>
            <person name="Grigoriev I."/>
            <person name="Martin F."/>
            <person name="Perotto S."/>
        </authorList>
    </citation>
    <scope>NUCLEOTIDE SEQUENCE [LARGE SCALE GENOMIC DNA]</scope>
    <source>
        <strain evidence="1 2">UAMH 7357</strain>
    </source>
</reference>
<name>A0A2J6PVG0_9HELO</name>
<evidence type="ECO:0000313" key="1">
    <source>
        <dbReference type="EMBL" id="PMD18001.1"/>
    </source>
</evidence>
<dbReference type="AlphaFoldDB" id="A0A2J6PVG0"/>
<sequence>MNNSNLTPNPLLLPYLSHKTILYTPSNHPLPCILDPISSHSFTTLTTLQNYFPPSHLHLQNTHTPLPSIISPPHLKVKTPKFAKLAFGFMDVQGEKVMAGGEVWVSAFPGLEGRVMLGVDFLMGRGCGGVVECGFGFGDGMMGKVLCLGARRVRVEEVEGGKKWSD</sequence>
<dbReference type="Proteomes" id="UP000235672">
    <property type="component" value="Unassembled WGS sequence"/>
</dbReference>
<keyword evidence="2" id="KW-1185">Reference proteome</keyword>
<organism evidence="1 2">
    <name type="scientific">Hyaloscypha hepaticicola</name>
    <dbReference type="NCBI Taxonomy" id="2082293"/>
    <lineage>
        <taxon>Eukaryota</taxon>
        <taxon>Fungi</taxon>
        <taxon>Dikarya</taxon>
        <taxon>Ascomycota</taxon>
        <taxon>Pezizomycotina</taxon>
        <taxon>Leotiomycetes</taxon>
        <taxon>Helotiales</taxon>
        <taxon>Hyaloscyphaceae</taxon>
        <taxon>Hyaloscypha</taxon>
    </lineage>
</organism>
<dbReference type="OrthoDB" id="10580027at2759"/>
<evidence type="ECO:0000313" key="2">
    <source>
        <dbReference type="Proteomes" id="UP000235672"/>
    </source>
</evidence>
<proteinExistence type="predicted"/>
<protein>
    <submittedName>
        <fullName evidence="1">Uncharacterized protein</fullName>
    </submittedName>
</protein>